<dbReference type="InterPro" id="IPR050555">
    <property type="entry name" value="Bact_Solute-Bind_Prot2"/>
</dbReference>
<evidence type="ECO:0000259" key="4">
    <source>
        <dbReference type="Pfam" id="PF13407"/>
    </source>
</evidence>
<dbReference type="Proteomes" id="UP001237448">
    <property type="component" value="Unassembled WGS sequence"/>
</dbReference>
<organism evidence="5 6">
    <name type="scientific">Labrys monachus</name>
    <dbReference type="NCBI Taxonomy" id="217067"/>
    <lineage>
        <taxon>Bacteria</taxon>
        <taxon>Pseudomonadati</taxon>
        <taxon>Pseudomonadota</taxon>
        <taxon>Alphaproteobacteria</taxon>
        <taxon>Hyphomicrobiales</taxon>
        <taxon>Xanthobacteraceae</taxon>
        <taxon>Labrys</taxon>
    </lineage>
</organism>
<dbReference type="SUPFAM" id="SSF53822">
    <property type="entry name" value="Periplasmic binding protein-like I"/>
    <property type="match status" value="1"/>
</dbReference>
<proteinExistence type="inferred from homology"/>
<comment type="subcellular location">
    <subcellularLocation>
        <location evidence="1">Periplasm</location>
    </subcellularLocation>
</comment>
<evidence type="ECO:0000256" key="2">
    <source>
        <dbReference type="ARBA" id="ARBA00007639"/>
    </source>
</evidence>
<comment type="caution">
    <text evidence="5">The sequence shown here is derived from an EMBL/GenBank/DDBJ whole genome shotgun (WGS) entry which is preliminary data.</text>
</comment>
<evidence type="ECO:0000313" key="5">
    <source>
        <dbReference type="EMBL" id="MDQ0395631.1"/>
    </source>
</evidence>
<comment type="similarity">
    <text evidence="2">Belongs to the bacterial solute-binding protein 2 family.</text>
</comment>
<dbReference type="PANTHER" id="PTHR30036:SF7">
    <property type="entry name" value="ABC TRANSPORTER PERIPLASMIC-BINDING PROTEIN YPHF"/>
    <property type="match status" value="1"/>
</dbReference>
<evidence type="ECO:0000313" key="6">
    <source>
        <dbReference type="Proteomes" id="UP001237448"/>
    </source>
</evidence>
<keyword evidence="5" id="KW-0813">Transport</keyword>
<dbReference type="EMBL" id="JAUSVK010000001">
    <property type="protein sequence ID" value="MDQ0395631.1"/>
    <property type="molecule type" value="Genomic_DNA"/>
</dbReference>
<reference evidence="5 6" key="1">
    <citation type="submission" date="2023-07" db="EMBL/GenBank/DDBJ databases">
        <title>Genomic Encyclopedia of Type Strains, Phase IV (KMG-IV): sequencing the most valuable type-strain genomes for metagenomic binning, comparative biology and taxonomic classification.</title>
        <authorList>
            <person name="Goeker M."/>
        </authorList>
    </citation>
    <scope>NUCLEOTIDE SEQUENCE [LARGE SCALE GENOMIC DNA]</scope>
    <source>
        <strain evidence="5 6">DSM 5896</strain>
    </source>
</reference>
<keyword evidence="3" id="KW-0732">Signal</keyword>
<feature type="chain" id="PRO_5047139253" evidence="3">
    <location>
        <begin position="26"/>
        <end position="314"/>
    </location>
</feature>
<dbReference type="PANTHER" id="PTHR30036">
    <property type="entry name" value="D-XYLOSE-BINDING PERIPLASMIC PROTEIN"/>
    <property type="match status" value="1"/>
</dbReference>
<protein>
    <submittedName>
        <fullName evidence="5">Simple sugar transport system substrate-binding protein</fullName>
    </submittedName>
</protein>
<feature type="signal peptide" evidence="3">
    <location>
        <begin position="1"/>
        <end position="25"/>
    </location>
</feature>
<name>A0ABU0FM93_9HYPH</name>
<keyword evidence="6" id="KW-1185">Reference proteome</keyword>
<evidence type="ECO:0000256" key="3">
    <source>
        <dbReference type="SAM" id="SignalP"/>
    </source>
</evidence>
<sequence length="314" mass="33438">MIRKLVLLFAGAMMALAASFSAVQAAPKTFYWISHGSPADPVWTYFLAGAKQWAADTGSTVNTSFHNGDVAAQQEAVRSAIAAGAAGIVTTSPDPGSLVKVVDEANDKKIPIINFNTPDPKAKFGAYVGGDNVKFGTAWAQYLVDKGLVKSGDFVWMPVEVPGATYGVQEEQGIASVFKPAGIKWEVTETTLDQAEIISRMSDYLTANRKKVKAIIGMGDLAMGSIKRVFDQVGVKPGEIPVIGWGDSLDTTQEVLHGYVNAAQWQDPQATSYIALSMAAMSASGIRPGFSVITGSLYDKDTAQQYDDILSGKK</sequence>
<keyword evidence="5" id="KW-0762">Sugar transport</keyword>
<dbReference type="InterPro" id="IPR025997">
    <property type="entry name" value="SBP_2_dom"/>
</dbReference>
<gene>
    <name evidence="5" type="ORF">J3R73_005423</name>
</gene>
<evidence type="ECO:0000256" key="1">
    <source>
        <dbReference type="ARBA" id="ARBA00004418"/>
    </source>
</evidence>
<feature type="domain" description="Periplasmic binding protein" evidence="4">
    <location>
        <begin position="39"/>
        <end position="285"/>
    </location>
</feature>
<dbReference type="Gene3D" id="3.40.50.2300">
    <property type="match status" value="2"/>
</dbReference>
<accession>A0ABU0FM93</accession>
<dbReference type="Pfam" id="PF13407">
    <property type="entry name" value="Peripla_BP_4"/>
    <property type="match status" value="1"/>
</dbReference>
<dbReference type="InterPro" id="IPR028082">
    <property type="entry name" value="Peripla_BP_I"/>
</dbReference>